<proteinExistence type="predicted"/>
<name>A0A7J5GU05_BACUN</name>
<reference evidence="1 2" key="1">
    <citation type="journal article" date="2019" name="Nat. Med.">
        <title>A library of human gut bacterial isolates paired with longitudinal multiomics data enables mechanistic microbiome research.</title>
        <authorList>
            <person name="Poyet M."/>
            <person name="Groussin M."/>
            <person name="Gibbons S.M."/>
            <person name="Avila-Pacheco J."/>
            <person name="Jiang X."/>
            <person name="Kearney S.M."/>
            <person name="Perrotta A.R."/>
            <person name="Berdy B."/>
            <person name="Zhao S."/>
            <person name="Lieberman T.D."/>
            <person name="Swanson P.K."/>
            <person name="Smith M."/>
            <person name="Roesemann S."/>
            <person name="Alexander J.E."/>
            <person name="Rich S.A."/>
            <person name="Livny J."/>
            <person name="Vlamakis H."/>
            <person name="Clish C."/>
            <person name="Bullock K."/>
            <person name="Deik A."/>
            <person name="Scott J."/>
            <person name="Pierce K.A."/>
            <person name="Xavier R.J."/>
            <person name="Alm E.J."/>
        </authorList>
    </citation>
    <scope>NUCLEOTIDE SEQUENCE [LARGE SCALE GENOMIC DNA]</scope>
    <source>
        <strain evidence="1 2">BIOML-A19</strain>
    </source>
</reference>
<organism evidence="1 2">
    <name type="scientific">Bacteroides uniformis</name>
    <dbReference type="NCBI Taxonomy" id="820"/>
    <lineage>
        <taxon>Bacteria</taxon>
        <taxon>Pseudomonadati</taxon>
        <taxon>Bacteroidota</taxon>
        <taxon>Bacteroidia</taxon>
        <taxon>Bacteroidales</taxon>
        <taxon>Bacteroidaceae</taxon>
        <taxon>Bacteroides</taxon>
    </lineage>
</organism>
<dbReference type="SUPFAM" id="SSF51445">
    <property type="entry name" value="(Trans)glycosidases"/>
    <property type="match status" value="1"/>
</dbReference>
<evidence type="ECO:0008006" key="3">
    <source>
        <dbReference type="Google" id="ProtNLM"/>
    </source>
</evidence>
<evidence type="ECO:0000313" key="2">
    <source>
        <dbReference type="Proteomes" id="UP000487221"/>
    </source>
</evidence>
<dbReference type="EMBL" id="WCTY01000036">
    <property type="protein sequence ID" value="KAB4181016.1"/>
    <property type="molecule type" value="Genomic_DNA"/>
</dbReference>
<comment type="caution">
    <text evidence="1">The sequence shown here is derived from an EMBL/GenBank/DDBJ whole genome shotgun (WGS) entry which is preliminary data.</text>
</comment>
<dbReference type="Gene3D" id="3.20.20.80">
    <property type="entry name" value="Glycosidases"/>
    <property type="match status" value="1"/>
</dbReference>
<dbReference type="Proteomes" id="UP000487221">
    <property type="component" value="Unassembled WGS sequence"/>
</dbReference>
<dbReference type="AlphaFoldDB" id="A0A7J5GU05"/>
<dbReference type="InterPro" id="IPR017853">
    <property type="entry name" value="GH"/>
</dbReference>
<sequence>MNRLFYICISLLLISCQLSRNDELAESDENRAKLVSIANLPCYQVKYQLGTNVHCMCESHSVNTGGLLGSAYSGIPYPQDIESWHKIFKHLSWFGFNWIRLGFEHNDIQYEKGRYVWQNLDDFEEKTRNYKNMLLFLNWAEENRVDVLLQEFAQACDWNCIPGQKIGHSAPRDLEQWAEGYVALVKHLLEEKRYTCIKMLNISNEPENWWDWWKGRKICEGYKIVRQKLDAAHIDIPLAGPEYMSDYNYTKNWHECKPYIDIFETHNYDDSHKNTIAFRPIADLNYPTIWGEYAGGDNRGYEWNLWVAKWQVGGYNNGIDGFARWNFLNTNNIDGNFSYIITWDTITDKVLSGEFHKQPNLYHIDGLISRYVPRNSYVLPTACTEKNLIPVVFRTPGGNYSLLVVSQMENGKTVDFTLQGLDKEIVLYKYSITPEQEGLENVDLKTGKMFMLDAKNNAFTDEVSKWSMNVYSTFDLSMADNGVVEDGVGRLEEFNVPLDSNAKVVDSESDYLVFSKYFGKDYIQGAYHGSERISNIQKAFYEFSFKGDGFRLYGSQDTNGALASVYVNDKFVGYASNYAPGNKIGMMIFDSGNLPFGTYHVKVVNQNIKTVTSKDCFVSIDAVALPSMQSKFLL</sequence>
<evidence type="ECO:0000313" key="1">
    <source>
        <dbReference type="EMBL" id="KAB4181016.1"/>
    </source>
</evidence>
<dbReference type="PROSITE" id="PS51257">
    <property type="entry name" value="PROKAR_LIPOPROTEIN"/>
    <property type="match status" value="1"/>
</dbReference>
<protein>
    <recommendedName>
        <fullName evidence="3">Glycoside hydrolase family 5 domain-containing protein</fullName>
    </recommendedName>
</protein>
<accession>A0A7J5GU05</accession>
<dbReference type="Gene3D" id="2.60.120.260">
    <property type="entry name" value="Galactose-binding domain-like"/>
    <property type="match status" value="1"/>
</dbReference>
<gene>
    <name evidence="1" type="ORF">GAQ44_17510</name>
</gene>